<dbReference type="AlphaFoldDB" id="A0A8H2HHX2"/>
<evidence type="ECO:0000313" key="1">
    <source>
        <dbReference type="EMBL" id="TGJ67349.1"/>
    </source>
</evidence>
<protein>
    <submittedName>
        <fullName evidence="1">Uncharacterized protein</fullName>
    </submittedName>
</protein>
<reference evidence="1 2" key="1">
    <citation type="submission" date="2019-03" db="EMBL/GenBank/DDBJ databases">
        <title>Nematode-trapping fungi genome.</title>
        <authorList>
            <person name="Vidal-Diez De Ulzurrun G."/>
        </authorList>
    </citation>
    <scope>NUCLEOTIDE SEQUENCE [LARGE SCALE GENOMIC DNA]</scope>
    <source>
        <strain evidence="1 2">TWF154</strain>
    </source>
</reference>
<evidence type="ECO:0000313" key="2">
    <source>
        <dbReference type="Proteomes" id="UP000297595"/>
    </source>
</evidence>
<dbReference type="EMBL" id="SOZJ01000004">
    <property type="protein sequence ID" value="TGJ67349.1"/>
    <property type="molecule type" value="Genomic_DNA"/>
</dbReference>
<sequence length="69" mass="7758">MDLRERLRISWNLVTNKPTKSFPSDLFYNLHFKQQVDGSVQQAIDPFGPHTISPVVRNMSESGGATSLP</sequence>
<accession>A0A8H2HHX2</accession>
<proteinExistence type="predicted"/>
<comment type="caution">
    <text evidence="1">The sequence shown here is derived from an EMBL/GenBank/DDBJ whole genome shotgun (WGS) entry which is preliminary data.</text>
</comment>
<organism evidence="1 2">
    <name type="scientific">Orbilia oligospora</name>
    <name type="common">Nematode-trapping fungus</name>
    <name type="synonym">Arthrobotrys oligospora</name>
    <dbReference type="NCBI Taxonomy" id="2813651"/>
    <lineage>
        <taxon>Eukaryota</taxon>
        <taxon>Fungi</taxon>
        <taxon>Dikarya</taxon>
        <taxon>Ascomycota</taxon>
        <taxon>Pezizomycotina</taxon>
        <taxon>Orbiliomycetes</taxon>
        <taxon>Orbiliales</taxon>
        <taxon>Orbiliaceae</taxon>
        <taxon>Orbilia</taxon>
    </lineage>
</organism>
<name>A0A8H2HHX2_ORBOL</name>
<dbReference type="Proteomes" id="UP000297595">
    <property type="component" value="Unassembled WGS sequence"/>
</dbReference>
<gene>
    <name evidence="1" type="ORF">EYR41_006482</name>
</gene>